<accession>A0ACC3NBW8</accession>
<proteinExistence type="predicted"/>
<evidence type="ECO:0000313" key="1">
    <source>
        <dbReference type="EMBL" id="KAK3714151.1"/>
    </source>
</evidence>
<comment type="caution">
    <text evidence="1">The sequence shown here is derived from an EMBL/GenBank/DDBJ whole genome shotgun (WGS) entry which is preliminary data.</text>
</comment>
<gene>
    <name evidence="1" type="ORF">LTR37_007953</name>
</gene>
<name>A0ACC3NBW8_9PEZI</name>
<reference evidence="1" key="1">
    <citation type="submission" date="2023-07" db="EMBL/GenBank/DDBJ databases">
        <title>Black Yeasts Isolated from many extreme environments.</title>
        <authorList>
            <person name="Coleine C."/>
            <person name="Stajich J.E."/>
            <person name="Selbmann L."/>
        </authorList>
    </citation>
    <scope>NUCLEOTIDE SEQUENCE</scope>
    <source>
        <strain evidence="1">CCFEE 5714</strain>
    </source>
</reference>
<evidence type="ECO:0000313" key="2">
    <source>
        <dbReference type="Proteomes" id="UP001281147"/>
    </source>
</evidence>
<protein>
    <submittedName>
        <fullName evidence="1">Uncharacterized protein</fullName>
    </submittedName>
</protein>
<keyword evidence="2" id="KW-1185">Reference proteome</keyword>
<dbReference type="EMBL" id="JAUTXU010000057">
    <property type="protein sequence ID" value="KAK3714151.1"/>
    <property type="molecule type" value="Genomic_DNA"/>
</dbReference>
<dbReference type="Proteomes" id="UP001281147">
    <property type="component" value="Unassembled WGS sequence"/>
</dbReference>
<sequence length="1234" mass="136943">MAAANLCCTHPQQRTDSPEPPSRPLATIDGLFAAAILPEDHPNAPKFTDRKPEMDASIVRSPNMARKLKMQFRRKSMKSLSNEKDYDGDAHKMTSQEVLHDVEGPTEKNVDCKEAMKHHRFGSLTELEYDKVQRQGVATPEVRDSIMSSLEYLKPLIQKPSDLTISGEASDAVEIATRVAARQHLKDVSQNNTRLLVPLPKSYSSPLLLPAEPCSTLHPRRSRSECGLGDSPTVSKLRSETTTRPQLPPSDVDQAFDGAHSPSATSQRAVPTLHVQEPTARDSLELGKQDGGVTEIAVTSRSVSMPADNGVHLHRMDISEQLRSMSQLSDAAENESMPASPYPWNFHFRERSDLGRGSGPDRLTRQISSSGINSSTVPSIWGRVRSPVHDAASSVYSRPTSAGVNGTHSTNDSPEPMPAISADLHALFADWPLKPSASTEETHKALEDVSEKSAGSERRNKPLPPTPNGNRKDSGTASFVTATNNREGCSVKWLSPPRRTCSVDSSSTLTKDSKQSRFFEKFSPPKKLVRKRRSIFKFLRPASRKQQARSISSPLMGVATPKSIALYDGPTDDPALLTVQYELTEQPNNSLRSVSMSHLSPGHHQDAPIELPSPQTLARRPTLADYERKLTVGGDSRRRPSAVNINRVKEIQEEDRKESIGIRRKLTRANALKDDASPLMAQALEMHQQEKALFRSASKQRESLKGFQGSYEPRPPPSFSFSSFARTSSGIPSSIPEDHSDLLDPLEKGHFADRSERSHHATHLVLSSTSIAGSSRRSSVAATPRSVPTKAIAEESAVQDTKPAKHSIGTSLDSWSRYPSHTRDERCGSAGRADAVIARDFAFDINPDVIQDADEDEDASPQSKQSGKSPAKPAKRPLAKSRSLTFGGIVRYYSNLFHTSGFQGQNRRTSVTTGGRLEFPELEMLPPQLPADLSAQSHHHFDFSRLKEEIREDAEIIKDYVEDEEDKLEHYIKEEEEVLEKFVEREEHELEDFVQKEEHKFLDYVKDEENKFKKYWHHGSGSQDSKGRQSPFREVDVFGVSREHDPGTSQRRDTMIGPMEGFQKGPSSAADRNKAADGRLLLDGAAGCEDERRYSTPSKAEIWSDLYRECLRLPSTQAKEDSRTSSGEQTDRDQTNGMPPPSLKPAKSRSPEQPKQINSKATIRRFPSVTVIDDCKGHFRSVSLISVKTSRSAGFQRSSTHDLLELVQAREREEREKLLQGIKDGHQLDVGSTK</sequence>
<organism evidence="1 2">
    <name type="scientific">Vermiconidia calcicola</name>
    <dbReference type="NCBI Taxonomy" id="1690605"/>
    <lineage>
        <taxon>Eukaryota</taxon>
        <taxon>Fungi</taxon>
        <taxon>Dikarya</taxon>
        <taxon>Ascomycota</taxon>
        <taxon>Pezizomycotina</taxon>
        <taxon>Dothideomycetes</taxon>
        <taxon>Dothideomycetidae</taxon>
        <taxon>Mycosphaerellales</taxon>
        <taxon>Extremaceae</taxon>
        <taxon>Vermiconidia</taxon>
    </lineage>
</organism>